<accession>A0A1H0ENL0</accession>
<keyword evidence="1" id="KW-1133">Transmembrane helix</keyword>
<dbReference type="STRING" id="1005944.SAMN05192576_2922"/>
<feature type="transmembrane region" description="Helical" evidence="1">
    <location>
        <begin position="149"/>
        <end position="166"/>
    </location>
</feature>
<dbReference type="OrthoDB" id="3791064at2"/>
<organism evidence="2 3">
    <name type="scientific">Nocardioides szechwanensis</name>
    <dbReference type="NCBI Taxonomy" id="1005944"/>
    <lineage>
        <taxon>Bacteria</taxon>
        <taxon>Bacillati</taxon>
        <taxon>Actinomycetota</taxon>
        <taxon>Actinomycetes</taxon>
        <taxon>Propionibacteriales</taxon>
        <taxon>Nocardioidaceae</taxon>
        <taxon>Nocardioides</taxon>
    </lineage>
</organism>
<name>A0A1H0ENL0_9ACTN</name>
<dbReference type="RefSeq" id="WP_143016204.1">
    <property type="nucleotide sequence ID" value="NZ_BKAE01000010.1"/>
</dbReference>
<evidence type="ECO:0000313" key="3">
    <source>
        <dbReference type="Proteomes" id="UP000199004"/>
    </source>
</evidence>
<keyword evidence="3" id="KW-1185">Reference proteome</keyword>
<reference evidence="2 3" key="1">
    <citation type="submission" date="2016-10" db="EMBL/GenBank/DDBJ databases">
        <authorList>
            <person name="de Groot N.N."/>
        </authorList>
    </citation>
    <scope>NUCLEOTIDE SEQUENCE [LARGE SCALE GENOMIC DNA]</scope>
    <source>
        <strain evidence="2 3">CGMCC 1.11147</strain>
    </source>
</reference>
<feature type="transmembrane region" description="Helical" evidence="1">
    <location>
        <begin position="212"/>
        <end position="233"/>
    </location>
</feature>
<dbReference type="EMBL" id="FNIC01000004">
    <property type="protein sequence ID" value="SDN84057.1"/>
    <property type="molecule type" value="Genomic_DNA"/>
</dbReference>
<dbReference type="Proteomes" id="UP000199004">
    <property type="component" value="Unassembled WGS sequence"/>
</dbReference>
<keyword evidence="1" id="KW-0812">Transmembrane</keyword>
<protein>
    <submittedName>
        <fullName evidence="2">Uncharacterized protein</fullName>
    </submittedName>
</protein>
<feature type="transmembrane region" description="Helical" evidence="1">
    <location>
        <begin position="90"/>
        <end position="110"/>
    </location>
</feature>
<evidence type="ECO:0000256" key="1">
    <source>
        <dbReference type="SAM" id="Phobius"/>
    </source>
</evidence>
<dbReference type="AlphaFoldDB" id="A0A1H0ENL0"/>
<gene>
    <name evidence="2" type="ORF">SAMN05192576_2922</name>
</gene>
<sequence length="235" mass="23865">MTVMSTAAGASMLAHTVHYAVVLGGVLGLALLLLPHALERLRVESAPARSAHEDRVLRLRELAAVGRLAEPGATLTAVRPVREVAPTPRAAPAALPVALVSSAAAAGVHAAVGPAHLTDQPLVGMFFLACAAAQLGWSALFLARPGRALLEAGVVGNAALVTLWALSRLSGSEPVGPWDLAATGWEIAVVLACVALKAPAGLRTAGWFDWPGLARGWTACSVLLLALLSLSGAGA</sequence>
<keyword evidence="1" id="KW-0472">Membrane</keyword>
<feature type="transmembrane region" description="Helical" evidence="1">
    <location>
        <begin position="12"/>
        <end position="34"/>
    </location>
</feature>
<feature type="transmembrane region" description="Helical" evidence="1">
    <location>
        <begin position="122"/>
        <end position="142"/>
    </location>
</feature>
<proteinExistence type="predicted"/>
<evidence type="ECO:0000313" key="2">
    <source>
        <dbReference type="EMBL" id="SDN84057.1"/>
    </source>
</evidence>